<dbReference type="CDD" id="cd03221">
    <property type="entry name" value="ABCF_EF-3"/>
    <property type="match status" value="1"/>
</dbReference>
<protein>
    <submittedName>
        <fullName evidence="4">ATP-binding cassette domain-containing protein</fullName>
    </submittedName>
</protein>
<dbReference type="InterPro" id="IPR017871">
    <property type="entry name" value="ABC_transporter-like_CS"/>
</dbReference>
<dbReference type="Pfam" id="PF00005">
    <property type="entry name" value="ABC_tran"/>
    <property type="match status" value="1"/>
</dbReference>
<dbReference type="EMBL" id="WJHE01000646">
    <property type="protein sequence ID" value="MST33580.1"/>
    <property type="molecule type" value="Genomic_DNA"/>
</dbReference>
<dbReference type="InterPro" id="IPR003439">
    <property type="entry name" value="ABC_transporter-like_ATP-bd"/>
</dbReference>
<dbReference type="Proteomes" id="UP000437736">
    <property type="component" value="Unassembled WGS sequence"/>
</dbReference>
<dbReference type="PROSITE" id="PS00211">
    <property type="entry name" value="ABC_TRANSPORTER_1"/>
    <property type="match status" value="1"/>
</dbReference>
<evidence type="ECO:0000256" key="1">
    <source>
        <dbReference type="ARBA" id="ARBA00022741"/>
    </source>
</evidence>
<evidence type="ECO:0000256" key="2">
    <source>
        <dbReference type="ARBA" id="ARBA00022840"/>
    </source>
</evidence>
<evidence type="ECO:0000313" key="4">
    <source>
        <dbReference type="EMBL" id="MST33580.1"/>
    </source>
</evidence>
<keyword evidence="5" id="KW-1185">Reference proteome</keyword>
<evidence type="ECO:0000313" key="5">
    <source>
        <dbReference type="Proteomes" id="UP000437736"/>
    </source>
</evidence>
<dbReference type="InterPro" id="IPR003593">
    <property type="entry name" value="AAA+_ATPase"/>
</dbReference>
<gene>
    <name evidence="4" type="ORF">GHK86_12725</name>
</gene>
<sequence>MAVLVDLQGVGARTADRALFDGLSLTVATGDRLGIVGINGTGKSTLLRVVAGVGAPDGGTVRRGRGVSVAYLDQEPDLPAGTVAEAVGPGWEAEAALDRLGMAPHAASDVATLSGGQRKRVALAAVLAHPSDLLVLDEPTNHLDLAAVAWLEERLAVFRGGLVLVSHDRHLLDRVTTRMLELDRGRSYLHEGGYASYLDARAERAARA</sequence>
<feature type="domain" description="ABC transporter" evidence="3">
    <location>
        <begin position="5"/>
        <end position="208"/>
    </location>
</feature>
<dbReference type="SMART" id="SM00382">
    <property type="entry name" value="AAA"/>
    <property type="match status" value="1"/>
</dbReference>
<dbReference type="SUPFAM" id="SSF52540">
    <property type="entry name" value="P-loop containing nucleoside triphosphate hydrolases"/>
    <property type="match status" value="1"/>
</dbReference>
<dbReference type="PANTHER" id="PTHR42855:SF1">
    <property type="entry name" value="ABC TRANSPORTER DOMAIN-CONTAINING PROTEIN"/>
    <property type="match status" value="1"/>
</dbReference>
<name>A0ABW9QUP4_9ACTN</name>
<dbReference type="InterPro" id="IPR027417">
    <property type="entry name" value="P-loop_NTPase"/>
</dbReference>
<dbReference type="GO" id="GO:0005524">
    <property type="term" value="F:ATP binding"/>
    <property type="evidence" value="ECO:0007669"/>
    <property type="project" value="UniProtKB-KW"/>
</dbReference>
<proteinExistence type="predicted"/>
<feature type="non-terminal residue" evidence="4">
    <location>
        <position position="208"/>
    </location>
</feature>
<reference evidence="4 5" key="1">
    <citation type="submission" date="2019-11" db="EMBL/GenBank/DDBJ databases">
        <title>Acidiferrimicrobium australis gen. nov., sp. nov., an acidophilic and obligately heterotrophic, member of the Actinobacteria that catalyses dissimilatory oxido- reduction of iron isolated from metal-rich acidic water in Chile.</title>
        <authorList>
            <person name="Gonzalez D."/>
            <person name="Huber K."/>
            <person name="Hedrich S."/>
            <person name="Rojas-Villalobos C."/>
            <person name="Quatrini R."/>
            <person name="Dinamarca M.A."/>
            <person name="Schwarz A."/>
            <person name="Canales C."/>
            <person name="Nancucheo I."/>
        </authorList>
    </citation>
    <scope>NUCLEOTIDE SEQUENCE [LARGE SCALE GENOMIC DNA]</scope>
    <source>
        <strain evidence="4 5">USS-CCA1</strain>
    </source>
</reference>
<dbReference type="InterPro" id="IPR051309">
    <property type="entry name" value="ABCF_ATPase"/>
</dbReference>
<dbReference type="Gene3D" id="3.40.50.300">
    <property type="entry name" value="P-loop containing nucleotide triphosphate hydrolases"/>
    <property type="match status" value="1"/>
</dbReference>
<dbReference type="PROSITE" id="PS50893">
    <property type="entry name" value="ABC_TRANSPORTER_2"/>
    <property type="match status" value="1"/>
</dbReference>
<organism evidence="4 5">
    <name type="scientific">Acidiferrimicrobium australe</name>
    <dbReference type="NCBI Taxonomy" id="2664430"/>
    <lineage>
        <taxon>Bacteria</taxon>
        <taxon>Bacillati</taxon>
        <taxon>Actinomycetota</taxon>
        <taxon>Acidimicrobiia</taxon>
        <taxon>Acidimicrobiales</taxon>
        <taxon>Acidimicrobiaceae</taxon>
        <taxon>Acidiferrimicrobium</taxon>
    </lineage>
</organism>
<dbReference type="PANTHER" id="PTHR42855">
    <property type="entry name" value="ABC TRANSPORTER ATP-BINDING SUBUNIT"/>
    <property type="match status" value="1"/>
</dbReference>
<keyword evidence="1" id="KW-0547">Nucleotide-binding</keyword>
<evidence type="ECO:0000259" key="3">
    <source>
        <dbReference type="PROSITE" id="PS50893"/>
    </source>
</evidence>
<keyword evidence="2 4" id="KW-0067">ATP-binding</keyword>
<accession>A0ABW9QUP4</accession>
<comment type="caution">
    <text evidence="4">The sequence shown here is derived from an EMBL/GenBank/DDBJ whole genome shotgun (WGS) entry which is preliminary data.</text>
</comment>